<dbReference type="InterPro" id="IPR050190">
    <property type="entry name" value="UPF0213_domain"/>
</dbReference>
<evidence type="ECO:0000313" key="3">
    <source>
        <dbReference type="EMBL" id="PIS15675.1"/>
    </source>
</evidence>
<accession>A0A2H0WST2</accession>
<dbReference type="SUPFAM" id="SSF82771">
    <property type="entry name" value="GIY-YIG endonuclease"/>
    <property type="match status" value="1"/>
</dbReference>
<dbReference type="PANTHER" id="PTHR34477">
    <property type="entry name" value="UPF0213 PROTEIN YHBQ"/>
    <property type="match status" value="1"/>
</dbReference>
<dbReference type="PANTHER" id="PTHR34477:SF1">
    <property type="entry name" value="UPF0213 PROTEIN YHBQ"/>
    <property type="match status" value="1"/>
</dbReference>
<evidence type="ECO:0000313" key="4">
    <source>
        <dbReference type="Proteomes" id="UP000231198"/>
    </source>
</evidence>
<dbReference type="Proteomes" id="UP000231198">
    <property type="component" value="Unassembled WGS sequence"/>
</dbReference>
<reference evidence="4" key="1">
    <citation type="submission" date="2017-09" db="EMBL/GenBank/DDBJ databases">
        <title>Depth-based differentiation of microbial function through sediment-hosted aquifers and enrichment of novel symbionts in the deep terrestrial subsurface.</title>
        <authorList>
            <person name="Probst A.J."/>
            <person name="Ladd B."/>
            <person name="Jarett J.K."/>
            <person name="Geller-Mcgrath D.E."/>
            <person name="Sieber C.M.K."/>
            <person name="Emerson J.B."/>
            <person name="Anantharaman K."/>
            <person name="Thomas B.C."/>
            <person name="Malmstrom R."/>
            <person name="Stieglmeier M."/>
            <person name="Klingl A."/>
            <person name="Woyke T."/>
            <person name="Ryan C.M."/>
            <person name="Banfield J.F."/>
        </authorList>
    </citation>
    <scope>NUCLEOTIDE SEQUENCE [LARGE SCALE GENOMIC DNA]</scope>
</reference>
<protein>
    <submittedName>
        <fullName evidence="3">GIY-YIG nuclease superfamily protein</fullName>
    </submittedName>
</protein>
<proteinExistence type="inferred from homology"/>
<evidence type="ECO:0000259" key="2">
    <source>
        <dbReference type="PROSITE" id="PS50164"/>
    </source>
</evidence>
<dbReference type="EMBL" id="PEZG01000056">
    <property type="protein sequence ID" value="PIS15675.1"/>
    <property type="molecule type" value="Genomic_DNA"/>
</dbReference>
<evidence type="ECO:0000256" key="1">
    <source>
        <dbReference type="ARBA" id="ARBA00007435"/>
    </source>
</evidence>
<sequence>MYYVYILESLRNGKYYVGCTDNIQRRLKEHNSGKNKYTKTGLPWELIYKECYNNLSIARKRERQIKGWKKRKAIEALLLGYRSHRLVA</sequence>
<feature type="domain" description="GIY-YIG" evidence="2">
    <location>
        <begin position="1"/>
        <end position="75"/>
    </location>
</feature>
<organism evidence="3 4">
    <name type="scientific">Candidatus Roizmanbacteria bacterium CG09_land_8_20_14_0_10_41_9</name>
    <dbReference type="NCBI Taxonomy" id="1974850"/>
    <lineage>
        <taxon>Bacteria</taxon>
        <taxon>Candidatus Roizmaniibacteriota</taxon>
    </lineage>
</organism>
<comment type="similarity">
    <text evidence="1">Belongs to the UPF0213 family.</text>
</comment>
<dbReference type="InterPro" id="IPR035901">
    <property type="entry name" value="GIY-YIG_endonuc_sf"/>
</dbReference>
<name>A0A2H0WST2_9BACT</name>
<dbReference type="AlphaFoldDB" id="A0A2H0WST2"/>
<comment type="caution">
    <text evidence="3">The sequence shown here is derived from an EMBL/GenBank/DDBJ whole genome shotgun (WGS) entry which is preliminary data.</text>
</comment>
<gene>
    <name evidence="3" type="ORF">COT62_02495</name>
</gene>
<dbReference type="CDD" id="cd10449">
    <property type="entry name" value="GIY-YIG_SLX1_like"/>
    <property type="match status" value="1"/>
</dbReference>
<dbReference type="Pfam" id="PF01541">
    <property type="entry name" value="GIY-YIG"/>
    <property type="match status" value="1"/>
</dbReference>
<dbReference type="InterPro" id="IPR000305">
    <property type="entry name" value="GIY-YIG_endonuc"/>
</dbReference>
<dbReference type="PROSITE" id="PS50164">
    <property type="entry name" value="GIY_YIG"/>
    <property type="match status" value="1"/>
</dbReference>
<dbReference type="Gene3D" id="3.40.1440.10">
    <property type="entry name" value="GIY-YIG endonuclease"/>
    <property type="match status" value="1"/>
</dbReference>